<protein>
    <recommendedName>
        <fullName evidence="4">Nuclease SbcCD subunit D</fullName>
    </recommendedName>
</protein>
<dbReference type="InterPro" id="IPR004593">
    <property type="entry name" value="SbcD"/>
</dbReference>
<organism evidence="7 8">
    <name type="scientific">bacterium (Candidatus Blackallbacteria) CG17_big_fil_post_rev_8_21_14_2_50_48_46</name>
    <dbReference type="NCBI Taxonomy" id="2014261"/>
    <lineage>
        <taxon>Bacteria</taxon>
        <taxon>Candidatus Blackallbacteria</taxon>
    </lineage>
</organism>
<dbReference type="InterPro" id="IPR050535">
    <property type="entry name" value="DNA_Repair-Maintenance_Comp"/>
</dbReference>
<evidence type="ECO:0000313" key="8">
    <source>
        <dbReference type="Proteomes" id="UP000231019"/>
    </source>
</evidence>
<feature type="compositionally biased region" description="Polar residues" evidence="5">
    <location>
        <begin position="1"/>
        <end position="13"/>
    </location>
</feature>
<dbReference type="GO" id="GO:0004519">
    <property type="term" value="F:endonuclease activity"/>
    <property type="evidence" value="ECO:0007669"/>
    <property type="project" value="UniProtKB-KW"/>
</dbReference>
<keyword evidence="4" id="KW-0235">DNA replication</keyword>
<comment type="similarity">
    <text evidence="4">Belongs to the SbcD family.</text>
</comment>
<feature type="region of interest" description="Disordered" evidence="5">
    <location>
        <begin position="1"/>
        <end position="34"/>
    </location>
</feature>
<keyword evidence="1 4" id="KW-0540">Nuclease</keyword>
<dbReference type="GO" id="GO:0006260">
    <property type="term" value="P:DNA replication"/>
    <property type="evidence" value="ECO:0007669"/>
    <property type="project" value="UniProtKB-KW"/>
</dbReference>
<dbReference type="CDD" id="cd00840">
    <property type="entry name" value="MPP_Mre11_N"/>
    <property type="match status" value="1"/>
</dbReference>
<keyword evidence="4" id="KW-0255">Endonuclease</keyword>
<evidence type="ECO:0000256" key="3">
    <source>
        <dbReference type="ARBA" id="ARBA00022839"/>
    </source>
</evidence>
<feature type="domain" description="Calcineurin-like phosphoesterase" evidence="6">
    <location>
        <begin position="78"/>
        <end position="308"/>
    </location>
</feature>
<evidence type="ECO:0000313" key="7">
    <source>
        <dbReference type="EMBL" id="PIW16848.1"/>
    </source>
</evidence>
<evidence type="ECO:0000256" key="1">
    <source>
        <dbReference type="ARBA" id="ARBA00022722"/>
    </source>
</evidence>
<dbReference type="GO" id="GO:0006310">
    <property type="term" value="P:DNA recombination"/>
    <property type="evidence" value="ECO:0007669"/>
    <property type="project" value="UniProtKB-KW"/>
</dbReference>
<dbReference type="AlphaFoldDB" id="A0A2M7G4K1"/>
<dbReference type="Gene3D" id="3.60.21.10">
    <property type="match status" value="1"/>
</dbReference>
<dbReference type="InterPro" id="IPR029052">
    <property type="entry name" value="Metallo-depent_PP-like"/>
</dbReference>
<dbReference type="Pfam" id="PF00149">
    <property type="entry name" value="Metallophos"/>
    <property type="match status" value="1"/>
</dbReference>
<dbReference type="GO" id="GO:0008408">
    <property type="term" value="F:3'-5' exonuclease activity"/>
    <property type="evidence" value="ECO:0007669"/>
    <property type="project" value="InterPro"/>
</dbReference>
<dbReference type="Proteomes" id="UP000231019">
    <property type="component" value="Unassembled WGS sequence"/>
</dbReference>
<comment type="caution">
    <text evidence="7">The sequence shown here is derived from an EMBL/GenBank/DDBJ whole genome shotgun (WGS) entry which is preliminary data.</text>
</comment>
<evidence type="ECO:0000256" key="2">
    <source>
        <dbReference type="ARBA" id="ARBA00022801"/>
    </source>
</evidence>
<keyword evidence="3 4" id="KW-0269">Exonuclease</keyword>
<dbReference type="InterPro" id="IPR041796">
    <property type="entry name" value="Mre11_N"/>
</dbReference>
<dbReference type="EMBL" id="PFFQ01000034">
    <property type="protein sequence ID" value="PIW16848.1"/>
    <property type="molecule type" value="Genomic_DNA"/>
</dbReference>
<gene>
    <name evidence="4" type="primary">sbcD</name>
    <name evidence="7" type="ORF">COW36_11235</name>
</gene>
<evidence type="ECO:0000256" key="5">
    <source>
        <dbReference type="SAM" id="MobiDB-lite"/>
    </source>
</evidence>
<accession>A0A2M7G4K1</accession>
<sequence>MCSGQRTYGSRAQATDFEHPAKPSGSRLGKPRTRIQSRNREAIGDADASFAALSRDHECRAERKCPDDQHTAAQASVKILHFADLHIGVENYGKINAETGLNTRLEDFVKSFDRLIEDAIQESVDLVIFAGDAFKINEPSNTHQRLFAERILKLARHEIPVFLLIGNHDQTNRYGESHALDIYATLDIPGVWVSGRPQIQTLPTRSGPLQIVSLPHISKSALMTVDDYARKTFTEVDRSLVQQVEEILDYFKNQLNPEIPAILAAHVGVEQARIGSEHSMSIGYGFTIPLGLLTRSEYKYVALGHIHKHQILSQDPPVIYPGSVDRVDFGEEKEEKGYMLVEILPEKTNYRFVALPSRRFITLEKNLLESETPTEDLLKGIEKAQVQDAIVRVIYTIQTHRADEVKSRLLKQALEPAFHASIRPILEDQDERIRMPDLAETEPLHPLKTLELYLQRREDLSGLQEALLERAQGLWQELEKREG</sequence>
<dbReference type="NCBIfam" id="TIGR00619">
    <property type="entry name" value="sbcd"/>
    <property type="match status" value="1"/>
</dbReference>
<dbReference type="PANTHER" id="PTHR30337">
    <property type="entry name" value="COMPONENT OF ATP-DEPENDENT DSDNA EXONUCLEASE"/>
    <property type="match status" value="1"/>
</dbReference>
<name>A0A2M7G4K1_9BACT</name>
<dbReference type="PANTHER" id="PTHR30337:SF0">
    <property type="entry name" value="NUCLEASE SBCCD SUBUNIT D"/>
    <property type="match status" value="1"/>
</dbReference>
<evidence type="ECO:0000256" key="4">
    <source>
        <dbReference type="RuleBase" id="RU363069"/>
    </source>
</evidence>
<evidence type="ECO:0000259" key="6">
    <source>
        <dbReference type="Pfam" id="PF00149"/>
    </source>
</evidence>
<comment type="function">
    <text evidence="4">SbcCD cleaves DNA hairpin structures. These structures can inhibit DNA replication and are intermediates in certain DNA recombination reactions. The complex acts as a 3'-&gt;5' double strand exonuclease that can open hairpins. It also has a 5' single-strand endonuclease activity.</text>
</comment>
<reference evidence="7 8" key="1">
    <citation type="submission" date="2017-09" db="EMBL/GenBank/DDBJ databases">
        <title>Depth-based differentiation of microbial function through sediment-hosted aquifers and enrichment of novel symbionts in the deep terrestrial subsurface.</title>
        <authorList>
            <person name="Probst A.J."/>
            <person name="Ladd B."/>
            <person name="Jarett J.K."/>
            <person name="Geller-Mcgrath D.E."/>
            <person name="Sieber C.M."/>
            <person name="Emerson J.B."/>
            <person name="Anantharaman K."/>
            <person name="Thomas B.C."/>
            <person name="Malmstrom R."/>
            <person name="Stieglmeier M."/>
            <person name="Klingl A."/>
            <person name="Woyke T."/>
            <person name="Ryan C.M."/>
            <person name="Banfield J.F."/>
        </authorList>
    </citation>
    <scope>NUCLEOTIDE SEQUENCE [LARGE SCALE GENOMIC DNA]</scope>
    <source>
        <strain evidence="7">CG17_big_fil_post_rev_8_21_14_2_50_48_46</strain>
    </source>
</reference>
<dbReference type="SUPFAM" id="SSF56300">
    <property type="entry name" value="Metallo-dependent phosphatases"/>
    <property type="match status" value="1"/>
</dbReference>
<comment type="subunit">
    <text evidence="4">Heterodimer of SbcC and SbcD.</text>
</comment>
<dbReference type="InterPro" id="IPR004843">
    <property type="entry name" value="Calcineurin-like_PHP"/>
</dbReference>
<keyword evidence="2 4" id="KW-0378">Hydrolase</keyword>
<keyword evidence="4" id="KW-0233">DNA recombination</keyword>
<proteinExistence type="inferred from homology"/>